<name>A0A369JJF9_HYPMA</name>
<feature type="signal peptide" evidence="2">
    <location>
        <begin position="1"/>
        <end position="16"/>
    </location>
</feature>
<protein>
    <submittedName>
        <fullName evidence="3">UDP-glycosyltransferase 76C4</fullName>
    </submittedName>
</protein>
<dbReference type="STRING" id="39966.A0A369JJF9"/>
<dbReference type="PANTHER" id="PTHR48045">
    <property type="entry name" value="UDP-GLYCOSYLTRANSFERASE 72B1"/>
    <property type="match status" value="1"/>
</dbReference>
<sequence length="508" mass="56026">MTSISHLVVCVLGAWGHVRPMLAFLARVVKVDHSGTITLITAKALMGRIHKEWGRHFEENELHLRDSIRFRMLEKSEVFRPEDIRAQLGPVYQAILDESGVPHPTAFLTEAISPTTPQLIREVSRKPITFMVWCPTSMNLIYNILEKVEKMDEFLESLDSLAKNKGITFGEAANEMVTSSASISAKPTIMPDLPPMSGYELFPQEPPFLIAFGEFFVGCMRVLAICDVVVTASSYVVEPKGCDGVASMLAKRGAKFFAIGPLSPPAPDDQTEKWGELAQSDAAEELDGFLDAVRARRGDKSLLYISYGSLFGPTEPAKFYAWLDVILDMDIPVILVLPPGGPLPETLEARFNASDVSLVCKWAPQQYILAHPATGAFLTHNGSNGTHESLCEGVPMISWPFSSDQPIFAMIVSQVLRVGYELNEVRRGHGLEYRLSKGTKPTGTIEAIQMEARDILTKLFFNAGERAALDSRLADIKGVLNASWDFGNGQQGRARADMERFVDTYLAA</sequence>
<dbReference type="CDD" id="cd03784">
    <property type="entry name" value="GT1_Gtf-like"/>
    <property type="match status" value="1"/>
</dbReference>
<dbReference type="EMBL" id="LUEZ02000055">
    <property type="protein sequence ID" value="RDB21462.1"/>
    <property type="molecule type" value="Genomic_DNA"/>
</dbReference>
<evidence type="ECO:0000313" key="4">
    <source>
        <dbReference type="Proteomes" id="UP000076154"/>
    </source>
</evidence>
<accession>A0A369JJF9</accession>
<comment type="caution">
    <text evidence="3">The sequence shown here is derived from an EMBL/GenBank/DDBJ whole genome shotgun (WGS) entry which is preliminary data.</text>
</comment>
<evidence type="ECO:0000313" key="3">
    <source>
        <dbReference type="EMBL" id="RDB21462.1"/>
    </source>
</evidence>
<evidence type="ECO:0000256" key="1">
    <source>
        <dbReference type="ARBA" id="ARBA00022679"/>
    </source>
</evidence>
<keyword evidence="1" id="KW-0808">Transferase</keyword>
<organism evidence="3 4">
    <name type="scientific">Hypsizygus marmoreus</name>
    <name type="common">White beech mushroom</name>
    <name type="synonym">Agaricus marmoreus</name>
    <dbReference type="NCBI Taxonomy" id="39966"/>
    <lineage>
        <taxon>Eukaryota</taxon>
        <taxon>Fungi</taxon>
        <taxon>Dikarya</taxon>
        <taxon>Basidiomycota</taxon>
        <taxon>Agaricomycotina</taxon>
        <taxon>Agaricomycetes</taxon>
        <taxon>Agaricomycetidae</taxon>
        <taxon>Agaricales</taxon>
        <taxon>Tricholomatineae</taxon>
        <taxon>Lyophyllaceae</taxon>
        <taxon>Hypsizygus</taxon>
    </lineage>
</organism>
<dbReference type="Proteomes" id="UP000076154">
    <property type="component" value="Unassembled WGS sequence"/>
</dbReference>
<evidence type="ECO:0000256" key="2">
    <source>
        <dbReference type="SAM" id="SignalP"/>
    </source>
</evidence>
<dbReference type="SUPFAM" id="SSF53756">
    <property type="entry name" value="UDP-Glycosyltransferase/glycogen phosphorylase"/>
    <property type="match status" value="1"/>
</dbReference>
<keyword evidence="4" id="KW-1185">Reference proteome</keyword>
<dbReference type="Gene3D" id="3.40.50.2000">
    <property type="entry name" value="Glycogen Phosphorylase B"/>
    <property type="match status" value="2"/>
</dbReference>
<dbReference type="AlphaFoldDB" id="A0A369JJF9"/>
<dbReference type="PANTHER" id="PTHR48045:SF34">
    <property type="entry name" value="ISOFLAVONE 7-O-GLUCOSYLTRANSFERASE 1-LIKE"/>
    <property type="match status" value="1"/>
</dbReference>
<reference evidence="3" key="1">
    <citation type="submission" date="2018-04" db="EMBL/GenBank/DDBJ databases">
        <title>Whole genome sequencing of Hypsizygus marmoreus.</title>
        <authorList>
            <person name="Choi I.-G."/>
            <person name="Min B."/>
            <person name="Kim J.-G."/>
            <person name="Kim S."/>
            <person name="Oh Y.-L."/>
            <person name="Kong W.-S."/>
            <person name="Park H."/>
            <person name="Jeong J."/>
            <person name="Song E.-S."/>
        </authorList>
    </citation>
    <scope>NUCLEOTIDE SEQUENCE [LARGE SCALE GENOMIC DNA]</scope>
    <source>
        <strain evidence="3">51987-8</strain>
    </source>
</reference>
<proteinExistence type="predicted"/>
<dbReference type="Pfam" id="PF00201">
    <property type="entry name" value="UDPGT"/>
    <property type="match status" value="1"/>
</dbReference>
<dbReference type="GO" id="GO:0008194">
    <property type="term" value="F:UDP-glycosyltransferase activity"/>
    <property type="evidence" value="ECO:0007669"/>
    <property type="project" value="InterPro"/>
</dbReference>
<dbReference type="InterPro" id="IPR002213">
    <property type="entry name" value="UDP_glucos_trans"/>
</dbReference>
<dbReference type="OrthoDB" id="5835829at2759"/>
<feature type="chain" id="PRO_5016883939" evidence="2">
    <location>
        <begin position="17"/>
        <end position="508"/>
    </location>
</feature>
<keyword evidence="2" id="KW-0732">Signal</keyword>
<gene>
    <name evidence="3" type="primary">UGT76C4</name>
    <name evidence="3" type="ORF">Hypma_011852</name>
</gene>
<dbReference type="InParanoid" id="A0A369JJF9"/>